<feature type="region of interest" description="Disordered" evidence="1">
    <location>
        <begin position="56"/>
        <end position="96"/>
    </location>
</feature>
<evidence type="ECO:0000313" key="3">
    <source>
        <dbReference type="Proteomes" id="UP001163846"/>
    </source>
</evidence>
<feature type="non-terminal residue" evidence="2">
    <location>
        <position position="1"/>
    </location>
</feature>
<proteinExistence type="predicted"/>
<accession>A0AA38U4A3</accession>
<evidence type="ECO:0000313" key="2">
    <source>
        <dbReference type="EMBL" id="KAJ3831345.1"/>
    </source>
</evidence>
<reference evidence="2" key="1">
    <citation type="submission" date="2022-08" db="EMBL/GenBank/DDBJ databases">
        <authorList>
            <consortium name="DOE Joint Genome Institute"/>
            <person name="Min B."/>
            <person name="Riley R."/>
            <person name="Sierra-Patev S."/>
            <person name="Naranjo-Ortiz M."/>
            <person name="Looney B."/>
            <person name="Konkel Z."/>
            <person name="Slot J.C."/>
            <person name="Sakamoto Y."/>
            <person name="Steenwyk J.L."/>
            <person name="Rokas A."/>
            <person name="Carro J."/>
            <person name="Camarero S."/>
            <person name="Ferreira P."/>
            <person name="Molpeceres G."/>
            <person name="Ruiz-Duenas F.J."/>
            <person name="Serrano A."/>
            <person name="Henrissat B."/>
            <person name="Drula E."/>
            <person name="Hughes K.W."/>
            <person name="Mata J.L."/>
            <person name="Ishikawa N.K."/>
            <person name="Vargas-Isla R."/>
            <person name="Ushijima S."/>
            <person name="Smith C.A."/>
            <person name="Ahrendt S."/>
            <person name="Andreopoulos W."/>
            <person name="He G."/>
            <person name="Labutti K."/>
            <person name="Lipzen A."/>
            <person name="Ng V."/>
            <person name="Sandor L."/>
            <person name="Barry K."/>
            <person name="Martinez A.T."/>
            <person name="Xiao Y."/>
            <person name="Gibbons J.G."/>
            <person name="Terashima K."/>
            <person name="Hibbett D.S."/>
            <person name="Grigoriev I.V."/>
        </authorList>
    </citation>
    <scope>NUCLEOTIDE SEQUENCE</scope>
    <source>
        <strain evidence="2">TFB9207</strain>
    </source>
</reference>
<dbReference type="AlphaFoldDB" id="A0AA38U4A3"/>
<dbReference type="Proteomes" id="UP001163846">
    <property type="component" value="Unassembled WGS sequence"/>
</dbReference>
<comment type="caution">
    <text evidence="2">The sequence shown here is derived from an EMBL/GenBank/DDBJ whole genome shotgun (WGS) entry which is preliminary data.</text>
</comment>
<organism evidence="2 3">
    <name type="scientific">Lentinula raphanica</name>
    <dbReference type="NCBI Taxonomy" id="153919"/>
    <lineage>
        <taxon>Eukaryota</taxon>
        <taxon>Fungi</taxon>
        <taxon>Dikarya</taxon>
        <taxon>Basidiomycota</taxon>
        <taxon>Agaricomycotina</taxon>
        <taxon>Agaricomycetes</taxon>
        <taxon>Agaricomycetidae</taxon>
        <taxon>Agaricales</taxon>
        <taxon>Marasmiineae</taxon>
        <taxon>Omphalotaceae</taxon>
        <taxon>Lentinula</taxon>
    </lineage>
</organism>
<sequence>EDIPESPELHELAIPLPLDPSTREGQLLLQVSSQGSRVDKIVHPISLKVLVPDASFTVTSPPKPKHRLRPLSPDFDEPPTAASTPTASKNRPLAQPFPVSDDPIILEEDEPDTFKGPAAPDVLIVRQSIARAAKAKPKLPDELRQAPASLPAKRERSPAEVPPVLDPPTKKRRTSKAAGKARAGSPVLSRPDPPVIIERERLRIQEGEPDYFYGDDVDTTTHHRFLTNPHFQPKTPFSDLIAKATDANKRGAKIPFLRPPKWNVSDELKDFGAFATIGDTTFSLQGLSRFGYASSRFLWPTNNCTLPSPESLYSTNNCLTCISRGEVCESSDKPGGACRQCNGTHRSCTSCLSLEDHRDRFLALHNHVQGYPNGYAAALDQYATALDHITKLQSTFAPLFQDAQQALLKGMQTVCSSGFDLNVVLSRWAEDNPNLPLDYDIVTWLATLFGWTSSCNLVDYLSTPEDQAKLAEFMRDHPPIPSSSEPLFLDPTPLSPRPSSSIMPATPLPSVMAMSEPLLRSRRRPAAGVPVNFSSSQQSHTPLASTTADEELDVEDGTSRTSIAQALVAEYDDSEEDGDAGADTDEADVEVAAPAFVKSPKIRK</sequence>
<gene>
    <name evidence="2" type="ORF">F5878DRAFT_667650</name>
</gene>
<feature type="compositionally biased region" description="Acidic residues" evidence="1">
    <location>
        <begin position="570"/>
        <end position="589"/>
    </location>
</feature>
<evidence type="ECO:0000256" key="1">
    <source>
        <dbReference type="SAM" id="MobiDB-lite"/>
    </source>
</evidence>
<name>A0AA38U4A3_9AGAR</name>
<feature type="region of interest" description="Disordered" evidence="1">
    <location>
        <begin position="133"/>
        <end position="192"/>
    </location>
</feature>
<keyword evidence="3" id="KW-1185">Reference proteome</keyword>
<protein>
    <submittedName>
        <fullName evidence="2">Uncharacterized protein</fullName>
    </submittedName>
</protein>
<dbReference type="EMBL" id="MU807555">
    <property type="protein sequence ID" value="KAJ3831345.1"/>
    <property type="molecule type" value="Genomic_DNA"/>
</dbReference>
<feature type="compositionally biased region" description="Polar residues" evidence="1">
    <location>
        <begin position="532"/>
        <end position="547"/>
    </location>
</feature>
<feature type="region of interest" description="Disordered" evidence="1">
    <location>
        <begin position="529"/>
        <end position="604"/>
    </location>
</feature>